<dbReference type="Proteomes" id="UP000326903">
    <property type="component" value="Unassembled WGS sequence"/>
</dbReference>
<dbReference type="PROSITE" id="PS01124">
    <property type="entry name" value="HTH_ARAC_FAMILY_2"/>
    <property type="match status" value="1"/>
</dbReference>
<dbReference type="SUPFAM" id="SSF46689">
    <property type="entry name" value="Homeodomain-like"/>
    <property type="match status" value="2"/>
</dbReference>
<keyword evidence="3" id="KW-0804">Transcription</keyword>
<dbReference type="SUPFAM" id="SSF51182">
    <property type="entry name" value="RmlC-like cupins"/>
    <property type="match status" value="1"/>
</dbReference>
<evidence type="ECO:0000256" key="1">
    <source>
        <dbReference type="ARBA" id="ARBA00023015"/>
    </source>
</evidence>
<keyword evidence="6" id="KW-1185">Reference proteome</keyword>
<evidence type="ECO:0000313" key="5">
    <source>
        <dbReference type="EMBL" id="KAA9034372.1"/>
    </source>
</evidence>
<dbReference type="InterPro" id="IPR009057">
    <property type="entry name" value="Homeodomain-like_sf"/>
</dbReference>
<dbReference type="Pfam" id="PF12833">
    <property type="entry name" value="HTH_18"/>
    <property type="match status" value="1"/>
</dbReference>
<dbReference type="InterPro" id="IPR011051">
    <property type="entry name" value="RmlC_Cupin_sf"/>
</dbReference>
<keyword evidence="1" id="KW-0805">Transcription regulation</keyword>
<evidence type="ECO:0000313" key="6">
    <source>
        <dbReference type="Proteomes" id="UP000326903"/>
    </source>
</evidence>
<name>A0A5J5I9B4_9BACT</name>
<dbReference type="PANTHER" id="PTHR43280:SF27">
    <property type="entry name" value="TRANSCRIPTIONAL REGULATOR MTLR"/>
    <property type="match status" value="1"/>
</dbReference>
<dbReference type="RefSeq" id="WP_150417210.1">
    <property type="nucleotide sequence ID" value="NZ_VYQF01000016.1"/>
</dbReference>
<feature type="domain" description="HTH araC/xylS-type" evidence="4">
    <location>
        <begin position="187"/>
        <end position="285"/>
    </location>
</feature>
<dbReference type="InterPro" id="IPR003313">
    <property type="entry name" value="AraC-bd"/>
</dbReference>
<dbReference type="InterPro" id="IPR018062">
    <property type="entry name" value="HTH_AraC-typ_CS"/>
</dbReference>
<evidence type="ECO:0000259" key="4">
    <source>
        <dbReference type="PROSITE" id="PS01124"/>
    </source>
</evidence>
<keyword evidence="2" id="KW-0238">DNA-binding</keyword>
<dbReference type="Gene3D" id="2.60.120.10">
    <property type="entry name" value="Jelly Rolls"/>
    <property type="match status" value="1"/>
</dbReference>
<dbReference type="Pfam" id="PF02311">
    <property type="entry name" value="AraC_binding"/>
    <property type="match status" value="1"/>
</dbReference>
<reference evidence="5 6" key="1">
    <citation type="submission" date="2019-09" db="EMBL/GenBank/DDBJ databases">
        <title>Draft genome sequence of Ginsengibacter sp. BR5-29.</title>
        <authorList>
            <person name="Im W.-T."/>
        </authorList>
    </citation>
    <scope>NUCLEOTIDE SEQUENCE [LARGE SCALE GENOMIC DNA]</scope>
    <source>
        <strain evidence="5 6">BR5-29</strain>
    </source>
</reference>
<evidence type="ECO:0000256" key="2">
    <source>
        <dbReference type="ARBA" id="ARBA00023125"/>
    </source>
</evidence>
<dbReference type="PROSITE" id="PS00041">
    <property type="entry name" value="HTH_ARAC_FAMILY_1"/>
    <property type="match status" value="1"/>
</dbReference>
<dbReference type="Gene3D" id="1.10.10.60">
    <property type="entry name" value="Homeodomain-like"/>
    <property type="match status" value="2"/>
</dbReference>
<dbReference type="PANTHER" id="PTHR43280">
    <property type="entry name" value="ARAC-FAMILY TRANSCRIPTIONAL REGULATOR"/>
    <property type="match status" value="1"/>
</dbReference>
<dbReference type="SMART" id="SM00342">
    <property type="entry name" value="HTH_ARAC"/>
    <property type="match status" value="1"/>
</dbReference>
<sequence length="291" mass="33560">MKPQLIDIPLENKTTIRIKKVDQFHLNSPFHFHQLCELVWIEKGSGKRLIGDRVESFSDGDLVLMSPNVPHIWQNEVAVSGRKEKCKTKATVVYFPQDFLLKLSDEPAVTQPVEHLIHKASRGIRFFGDTHESVTRILSQISPEDGLKKILSFLTVADILSGSKEYEYIASVAYRNCNDEKDITRFNDVYQFLMQNFRRQITLEEVAAICHMAPTAFCRYFKSRTGKTFTGFLNEIRIGHACKLLQNKNNSVADSCYNSGYNNLTSFNKLFKLINKKTPSNYRKYYKELEV</sequence>
<dbReference type="AlphaFoldDB" id="A0A5J5I9B4"/>
<gene>
    <name evidence="5" type="ORF">FW778_22665</name>
</gene>
<dbReference type="GO" id="GO:0003700">
    <property type="term" value="F:DNA-binding transcription factor activity"/>
    <property type="evidence" value="ECO:0007669"/>
    <property type="project" value="InterPro"/>
</dbReference>
<evidence type="ECO:0000256" key="3">
    <source>
        <dbReference type="ARBA" id="ARBA00023163"/>
    </source>
</evidence>
<protein>
    <submittedName>
        <fullName evidence="5">AraC family transcriptional regulator</fullName>
    </submittedName>
</protein>
<organism evidence="5 6">
    <name type="scientific">Ginsengibacter hankyongi</name>
    <dbReference type="NCBI Taxonomy" id="2607284"/>
    <lineage>
        <taxon>Bacteria</taxon>
        <taxon>Pseudomonadati</taxon>
        <taxon>Bacteroidota</taxon>
        <taxon>Chitinophagia</taxon>
        <taxon>Chitinophagales</taxon>
        <taxon>Chitinophagaceae</taxon>
        <taxon>Ginsengibacter</taxon>
    </lineage>
</organism>
<dbReference type="InterPro" id="IPR014710">
    <property type="entry name" value="RmlC-like_jellyroll"/>
</dbReference>
<dbReference type="InterPro" id="IPR018060">
    <property type="entry name" value="HTH_AraC"/>
</dbReference>
<dbReference type="EMBL" id="VYQF01000016">
    <property type="protein sequence ID" value="KAA9034372.1"/>
    <property type="molecule type" value="Genomic_DNA"/>
</dbReference>
<comment type="caution">
    <text evidence="5">The sequence shown here is derived from an EMBL/GenBank/DDBJ whole genome shotgun (WGS) entry which is preliminary data.</text>
</comment>
<proteinExistence type="predicted"/>
<accession>A0A5J5I9B4</accession>
<dbReference type="GO" id="GO:0043565">
    <property type="term" value="F:sequence-specific DNA binding"/>
    <property type="evidence" value="ECO:0007669"/>
    <property type="project" value="InterPro"/>
</dbReference>